<dbReference type="InterPro" id="IPR002048">
    <property type="entry name" value="EF_hand_dom"/>
</dbReference>
<organism evidence="12 13">
    <name type="scientific">Mya arenaria</name>
    <name type="common">Soft-shell clam</name>
    <dbReference type="NCBI Taxonomy" id="6604"/>
    <lineage>
        <taxon>Eukaryota</taxon>
        <taxon>Metazoa</taxon>
        <taxon>Spiralia</taxon>
        <taxon>Lophotrochozoa</taxon>
        <taxon>Mollusca</taxon>
        <taxon>Bivalvia</taxon>
        <taxon>Autobranchia</taxon>
        <taxon>Heteroconchia</taxon>
        <taxon>Euheterodonta</taxon>
        <taxon>Imparidentia</taxon>
        <taxon>Neoheterodontei</taxon>
        <taxon>Myida</taxon>
        <taxon>Myoidea</taxon>
        <taxon>Myidae</taxon>
        <taxon>Mya</taxon>
    </lineage>
</organism>
<feature type="compositionally biased region" description="Basic and acidic residues" evidence="7">
    <location>
        <begin position="290"/>
        <end position="300"/>
    </location>
</feature>
<dbReference type="InterPro" id="IPR000909">
    <property type="entry name" value="PLipase_C_PInositol-sp_X_dom"/>
</dbReference>
<sequence length="1163" mass="132771">MDRKTKKSQSKMSLGQWRTSQPVYTSGSGPRPGQEYCFVKPNGTIQVYSNANQNKGYLPKKDISHRHSLYGSRSGSSSYVTPISHVTTISHATSGSRQGEVKVKGGVIQQPQARPPVVLWQYGTAENRGLSSQVDQRRQTYYEPQAVAVQRRVVLQPNATQRHSYHEGQFSNVPVQIKPAVMQNGGRGHPEMNAGHKQIIYIKTDSKRPKDQVKEVETAKINKGKVPKENENSDPFDDSNSPDERYPSQNENQNETVGENKAVTFHEMPNVNTPQQAIWHQAQEIQTPEKRKLEETHTDSVTESSFVTKVKQKMEEKQSRLEREASSIPKMKSDSVSDEEDVMPDASLEFQVYFLNCVKRFKESEMSGKMSEKPAKRSEISGKSAKISEKSGKTAKMREKSVKGCNRNNNVIQVYDIHGVTLEESAIEAVALKLLRKRMKPVQDLPVNLDDLVQELSHGETLHKIKSGGILYTREFFLDTKALKLYYNGSQKRFRKKNTSWSLSSIEEVREGEKDYAKRLDEHDMFVAGMGVKYKSFCVVFGSNHEVLYLLAHSYDARDKWVRGLRYALQLNSFLKQRETDKIWILEAFDRADKNADNGLDLEEVMKLLKSLNADMDRTYVREMFNAADTHRVKGEKPSLDRDEFVQFYNMLTERPEIGEIYMKRRLYHWRDEIIVVYEPQKEMQKAEKMSLIGFRSFLVSQQQHLFNRSHRRVYQDMTQPITNYYANSSHNTYLAEDQLKGPSRVECYISALKRGCRCVELDCWDGSDDEPVIYHGYTLTSKILFQDVIKAIKDYAFVTSPYPVTLSIENHCSIEQQTKMAECMKSVFGDMLYVFTSTPETPPSPHELKNKIIIKGKKMKRETDADIGEVSDEDESADANDEKQKKSGKLKLSQELSDIVTMKSVHFGGTQEIPSGNGEFNVVSLVEKKINRLIDSEIENVCRYTQHALIRSYPNGTRTDSSNYNPVPMWCGGCQVVALNFQTGGEEMQLLHGKFLDNGNSGYLLKPKCLMGDNLDAIVGTSPSSSRKRLTLKVMSGFQLPKPKDSKKGEVIDPFVKVEIHGLQRDTQMKKTQVVKNNGFKPFWNETLEFEIDVPELALVRFAVYDSDRYVDDFIGYYVVPVNSIVEGYRHFPLFDKNGDQYEQALIFVHAQVTSLTSEEPH</sequence>
<dbReference type="InterPro" id="IPR000008">
    <property type="entry name" value="C2_dom"/>
</dbReference>
<feature type="region of interest" description="Disordered" evidence="7">
    <location>
        <begin position="368"/>
        <end position="400"/>
    </location>
</feature>
<feature type="region of interest" description="Disordered" evidence="7">
    <location>
        <begin position="864"/>
        <end position="891"/>
    </location>
</feature>
<evidence type="ECO:0000259" key="10">
    <source>
        <dbReference type="PROSITE" id="PS50008"/>
    </source>
</evidence>
<dbReference type="Pfam" id="PF13499">
    <property type="entry name" value="EF-hand_7"/>
    <property type="match status" value="1"/>
</dbReference>
<dbReference type="Pfam" id="PF00168">
    <property type="entry name" value="C2"/>
    <property type="match status" value="1"/>
</dbReference>
<dbReference type="PROSITE" id="PS50222">
    <property type="entry name" value="EF_HAND_2"/>
    <property type="match status" value="1"/>
</dbReference>
<dbReference type="InterPro" id="IPR017946">
    <property type="entry name" value="PLC-like_Pdiesterase_TIM-brl"/>
</dbReference>
<comment type="catalytic activity">
    <reaction evidence="5">
        <text>a 1,2-diacyl-sn-glycero-3-phospho-(1D-myo-inositol-4,5-bisphosphate) + H2O = 1D-myo-inositol 1,4,5-trisphosphate + a 1,2-diacyl-sn-glycerol + H(+)</text>
        <dbReference type="Rhea" id="RHEA:33179"/>
        <dbReference type="ChEBI" id="CHEBI:15377"/>
        <dbReference type="ChEBI" id="CHEBI:15378"/>
        <dbReference type="ChEBI" id="CHEBI:17815"/>
        <dbReference type="ChEBI" id="CHEBI:58456"/>
        <dbReference type="ChEBI" id="CHEBI:203600"/>
        <dbReference type="EC" id="3.1.4.11"/>
    </reaction>
    <physiologicalReaction direction="left-to-right" evidence="5">
        <dbReference type="Rhea" id="RHEA:33180"/>
    </physiologicalReaction>
</comment>
<dbReference type="PROSITE" id="PS50003">
    <property type="entry name" value="PH_DOMAIN"/>
    <property type="match status" value="1"/>
</dbReference>
<dbReference type="InterPro" id="IPR001711">
    <property type="entry name" value="PLipase_C_Pinositol-sp_Y"/>
</dbReference>
<dbReference type="Gene3D" id="3.20.20.190">
    <property type="entry name" value="Phosphatidylinositol (PI) phosphodiesterase"/>
    <property type="match status" value="1"/>
</dbReference>
<dbReference type="CDD" id="cd00275">
    <property type="entry name" value="C2_PLC_like"/>
    <property type="match status" value="1"/>
</dbReference>
<keyword evidence="13" id="KW-1185">Reference proteome</keyword>
<gene>
    <name evidence="12" type="ORF">MAR_009612</name>
</gene>
<evidence type="ECO:0000259" key="9">
    <source>
        <dbReference type="PROSITE" id="PS50004"/>
    </source>
</evidence>
<dbReference type="SUPFAM" id="SSF47473">
    <property type="entry name" value="EF-hand"/>
    <property type="match status" value="1"/>
</dbReference>
<dbReference type="InterPro" id="IPR035892">
    <property type="entry name" value="C2_domain_sf"/>
</dbReference>
<protein>
    <recommendedName>
        <fullName evidence="1 6">Phosphoinositide phospholipase C</fullName>
        <ecNumber evidence="1 6">3.1.4.11</ecNumber>
    </recommendedName>
</protein>
<dbReference type="InterPro" id="IPR011992">
    <property type="entry name" value="EF-hand-dom_pair"/>
</dbReference>
<dbReference type="SMART" id="SM00149">
    <property type="entry name" value="PLCYc"/>
    <property type="match status" value="1"/>
</dbReference>
<dbReference type="SUPFAM" id="SSF50729">
    <property type="entry name" value="PH domain-like"/>
    <property type="match status" value="1"/>
</dbReference>
<evidence type="ECO:0000313" key="12">
    <source>
        <dbReference type="EMBL" id="WAR03054.1"/>
    </source>
</evidence>
<dbReference type="PRINTS" id="PR00390">
    <property type="entry name" value="PHPHLIPASEC"/>
</dbReference>
<dbReference type="EC" id="3.1.4.11" evidence="1 6"/>
<dbReference type="SMART" id="SM00239">
    <property type="entry name" value="C2"/>
    <property type="match status" value="1"/>
</dbReference>
<evidence type="ECO:0000256" key="6">
    <source>
        <dbReference type="RuleBase" id="RU361133"/>
    </source>
</evidence>
<dbReference type="PROSITE" id="PS50008">
    <property type="entry name" value="PIPLC_Y_DOMAIN"/>
    <property type="match status" value="1"/>
</dbReference>
<feature type="domain" description="PI-PLC Y-box" evidence="10">
    <location>
        <begin position="900"/>
        <end position="1011"/>
    </location>
</feature>
<evidence type="ECO:0000313" key="13">
    <source>
        <dbReference type="Proteomes" id="UP001164746"/>
    </source>
</evidence>
<dbReference type="EMBL" id="CP111015">
    <property type="protein sequence ID" value="WAR03054.1"/>
    <property type="molecule type" value="Genomic_DNA"/>
</dbReference>
<evidence type="ECO:0000259" key="8">
    <source>
        <dbReference type="PROSITE" id="PS50003"/>
    </source>
</evidence>
<dbReference type="PROSITE" id="PS50004">
    <property type="entry name" value="C2"/>
    <property type="match status" value="1"/>
</dbReference>
<dbReference type="PROSITE" id="PS50007">
    <property type="entry name" value="PIPLC_X_DOMAIN"/>
    <property type="match status" value="1"/>
</dbReference>
<dbReference type="SMART" id="SM00148">
    <property type="entry name" value="PLCXc"/>
    <property type="match status" value="1"/>
</dbReference>
<dbReference type="InterPro" id="IPR011993">
    <property type="entry name" value="PH-like_dom_sf"/>
</dbReference>
<feature type="region of interest" description="Disordered" evidence="7">
    <location>
        <begin position="201"/>
        <end position="255"/>
    </location>
</feature>
<feature type="region of interest" description="Disordered" evidence="7">
    <location>
        <begin position="290"/>
        <end position="339"/>
    </location>
</feature>
<dbReference type="InterPro" id="IPR001192">
    <property type="entry name" value="PI-PLC_fam"/>
</dbReference>
<keyword evidence="4" id="KW-0807">Transducer</keyword>
<dbReference type="Gene3D" id="1.10.238.10">
    <property type="entry name" value="EF-hand"/>
    <property type="match status" value="1"/>
</dbReference>
<feature type="compositionally biased region" description="Acidic residues" evidence="7">
    <location>
        <begin position="866"/>
        <end position="880"/>
    </location>
</feature>
<evidence type="ECO:0000256" key="2">
    <source>
        <dbReference type="ARBA" id="ARBA00022963"/>
    </source>
</evidence>
<keyword evidence="3 6" id="KW-0443">Lipid metabolism</keyword>
<feature type="region of interest" description="Disordered" evidence="7">
    <location>
        <begin position="1"/>
        <end position="36"/>
    </location>
</feature>
<reference evidence="12" key="1">
    <citation type="submission" date="2022-11" db="EMBL/GenBank/DDBJ databases">
        <title>Centuries of genome instability and evolution in soft-shell clam transmissible cancer (bioRxiv).</title>
        <authorList>
            <person name="Hart S.F.M."/>
            <person name="Yonemitsu M.A."/>
            <person name="Giersch R.M."/>
            <person name="Beal B.F."/>
            <person name="Arriagada G."/>
            <person name="Davis B.W."/>
            <person name="Ostrander E.A."/>
            <person name="Goff S.P."/>
            <person name="Metzger M.J."/>
        </authorList>
    </citation>
    <scope>NUCLEOTIDE SEQUENCE</scope>
    <source>
        <strain evidence="12">MELC-2E11</strain>
        <tissue evidence="12">Siphon/mantle</tissue>
    </source>
</reference>
<feature type="domain" description="PH" evidence="8">
    <location>
        <begin position="474"/>
        <end position="570"/>
    </location>
</feature>
<evidence type="ECO:0000256" key="7">
    <source>
        <dbReference type="SAM" id="MobiDB-lite"/>
    </source>
</evidence>
<dbReference type="Gene3D" id="2.60.40.150">
    <property type="entry name" value="C2 domain"/>
    <property type="match status" value="1"/>
</dbReference>
<feature type="compositionally biased region" description="Polar residues" evidence="7">
    <location>
        <begin position="10"/>
        <end position="28"/>
    </location>
</feature>
<accession>A0ABY7E1F6</accession>
<feature type="compositionally biased region" description="Basic and acidic residues" evidence="7">
    <location>
        <begin position="312"/>
        <end position="335"/>
    </location>
</feature>
<feature type="domain" description="EF-hand" evidence="11">
    <location>
        <begin position="580"/>
        <end position="615"/>
    </location>
</feature>
<dbReference type="SUPFAM" id="SSF49562">
    <property type="entry name" value="C2 domain (Calcium/lipid-binding domain, CaLB)"/>
    <property type="match status" value="1"/>
</dbReference>
<feature type="compositionally biased region" description="Acidic residues" evidence="7">
    <location>
        <begin position="232"/>
        <end position="241"/>
    </location>
</feature>
<keyword evidence="6" id="KW-0378">Hydrolase</keyword>
<keyword evidence="2 6" id="KW-0442">Lipid degradation</keyword>
<dbReference type="PANTHER" id="PTHR10336:SF209">
    <property type="entry name" value="PHOSPHOINOSITIDE PHOSPHOLIPASE C"/>
    <property type="match status" value="1"/>
</dbReference>
<evidence type="ECO:0000256" key="1">
    <source>
        <dbReference type="ARBA" id="ARBA00012368"/>
    </source>
</evidence>
<name>A0ABY7E1F6_MYAAR</name>
<dbReference type="SUPFAM" id="SSF51695">
    <property type="entry name" value="PLC-like phosphodiesterases"/>
    <property type="match status" value="1"/>
</dbReference>
<evidence type="ECO:0000256" key="3">
    <source>
        <dbReference type="ARBA" id="ARBA00023098"/>
    </source>
</evidence>
<evidence type="ECO:0000259" key="11">
    <source>
        <dbReference type="PROSITE" id="PS50222"/>
    </source>
</evidence>
<dbReference type="Pfam" id="PF00387">
    <property type="entry name" value="PI-PLC-Y"/>
    <property type="match status" value="1"/>
</dbReference>
<feature type="compositionally biased region" description="Basic and acidic residues" evidence="7">
    <location>
        <begin position="204"/>
        <end position="231"/>
    </location>
</feature>
<dbReference type="PANTHER" id="PTHR10336">
    <property type="entry name" value="PHOSPHOINOSITIDE-SPECIFIC PHOSPHOLIPASE C FAMILY PROTEIN"/>
    <property type="match status" value="1"/>
</dbReference>
<evidence type="ECO:0000256" key="5">
    <source>
        <dbReference type="ARBA" id="ARBA00023674"/>
    </source>
</evidence>
<dbReference type="InterPro" id="IPR001849">
    <property type="entry name" value="PH_domain"/>
</dbReference>
<dbReference type="Proteomes" id="UP001164746">
    <property type="component" value="Chromosome 4"/>
</dbReference>
<dbReference type="Gene3D" id="2.30.29.30">
    <property type="entry name" value="Pleckstrin-homology domain (PH domain)/Phosphotyrosine-binding domain (PTB)"/>
    <property type="match status" value="1"/>
</dbReference>
<dbReference type="SMART" id="SM00233">
    <property type="entry name" value="PH"/>
    <property type="match status" value="1"/>
</dbReference>
<dbReference type="Pfam" id="PF00388">
    <property type="entry name" value="PI-PLC-X"/>
    <property type="match status" value="1"/>
</dbReference>
<evidence type="ECO:0000256" key="4">
    <source>
        <dbReference type="ARBA" id="ARBA00023224"/>
    </source>
</evidence>
<proteinExistence type="predicted"/>
<feature type="domain" description="C2" evidence="9">
    <location>
        <begin position="1012"/>
        <end position="1137"/>
    </location>
</feature>